<keyword evidence="3" id="KW-1185">Reference proteome</keyword>
<protein>
    <submittedName>
        <fullName evidence="2">Uncharacterized protein</fullName>
    </submittedName>
</protein>
<gene>
    <name evidence="2" type="ORF">D915_007829</name>
</gene>
<name>A0A4E0RHI3_FASHE</name>
<evidence type="ECO:0000313" key="2">
    <source>
        <dbReference type="EMBL" id="THD21058.1"/>
    </source>
</evidence>
<evidence type="ECO:0000256" key="1">
    <source>
        <dbReference type="SAM" id="MobiDB-lite"/>
    </source>
</evidence>
<dbReference type="EMBL" id="JXXN02003896">
    <property type="protein sequence ID" value="THD21058.1"/>
    <property type="molecule type" value="Genomic_DNA"/>
</dbReference>
<feature type="compositionally biased region" description="Polar residues" evidence="1">
    <location>
        <begin position="422"/>
        <end position="437"/>
    </location>
</feature>
<organism evidence="2 3">
    <name type="scientific">Fasciola hepatica</name>
    <name type="common">Liver fluke</name>
    <dbReference type="NCBI Taxonomy" id="6192"/>
    <lineage>
        <taxon>Eukaryota</taxon>
        <taxon>Metazoa</taxon>
        <taxon>Spiralia</taxon>
        <taxon>Lophotrochozoa</taxon>
        <taxon>Platyhelminthes</taxon>
        <taxon>Trematoda</taxon>
        <taxon>Digenea</taxon>
        <taxon>Plagiorchiida</taxon>
        <taxon>Echinostomata</taxon>
        <taxon>Echinostomatoidea</taxon>
        <taxon>Fasciolidae</taxon>
        <taxon>Fasciola</taxon>
    </lineage>
</organism>
<reference evidence="2" key="1">
    <citation type="submission" date="2019-03" db="EMBL/GenBank/DDBJ databases">
        <title>Improved annotation for the trematode Fasciola hepatica.</title>
        <authorList>
            <person name="Choi Y.-J."/>
            <person name="Martin J."/>
            <person name="Mitreva M."/>
        </authorList>
    </citation>
    <scope>NUCLEOTIDE SEQUENCE [LARGE SCALE GENOMIC DNA]</scope>
</reference>
<dbReference type="Proteomes" id="UP000230066">
    <property type="component" value="Unassembled WGS sequence"/>
</dbReference>
<feature type="compositionally biased region" description="Basic and acidic residues" evidence="1">
    <location>
        <begin position="300"/>
        <end position="313"/>
    </location>
</feature>
<feature type="region of interest" description="Disordered" evidence="1">
    <location>
        <begin position="408"/>
        <end position="437"/>
    </location>
</feature>
<accession>A0A4E0RHI3</accession>
<feature type="region of interest" description="Disordered" evidence="1">
    <location>
        <begin position="291"/>
        <end position="320"/>
    </location>
</feature>
<dbReference type="AlphaFoldDB" id="A0A4E0RHI3"/>
<proteinExistence type="predicted"/>
<comment type="caution">
    <text evidence="2">The sequence shown here is derived from an EMBL/GenBank/DDBJ whole genome shotgun (WGS) entry which is preliminary data.</text>
</comment>
<evidence type="ECO:0000313" key="3">
    <source>
        <dbReference type="Proteomes" id="UP000230066"/>
    </source>
</evidence>
<sequence length="604" mass="67818">MSQISWIDGAIKSLVEVPQRSGTRRIYTRAQLLSYRYTPTAQKWPPMLDKRFSKSRIGRSPQYFAQRRFQERRAYISENNLAGDGQNHILNEWEAIRYYDDAIVSACVLKGDAIVRQEKEGKGFYDQPDMLTSIRARTKLMRYKQDEPEWFVYGPQDVEEGVDLQEINVHSGGMQKSIHFVRHVYDEEDEKENDLLTNSSLKRQQGSRGVREICEGASGDQQTGRDVEVRCKSTPLAAEQGGIQKGDRPPNIKTLREIESKLKITHVEAHPSGDMSAYYKLLGLVGGTATETNDYMSSRSAERYKNKPPDNHTESSQCGDPAVSNIVLEGADQMCRSQAVKCGEAATNRDTDHIQKDTPARPTCNPLTASYQRQVIASGPLGHNALRWFKAMTNAASASACINQNLDGATQTEPTETRRNSTKSNVGNERMTNSQASNKKYACGELNSEQTVQNSAPEMQTALHMNNQRPQVDLPFYLRSPEQAFGTTFGFGIGYNLTPRPVKPLMFYYHPQTAQLFGRPMLNPILLQQLIQRQMDLRTAALQLPLQYLRTQSVVPSLSDSYYSTLFGQNMVTRTSEGRKPSPNSVVSTNLSTANLVNENNGDE</sequence>